<dbReference type="Proteomes" id="UP000663862">
    <property type="component" value="Unassembled WGS sequence"/>
</dbReference>
<dbReference type="Pfam" id="PF00169">
    <property type="entry name" value="PH"/>
    <property type="match status" value="1"/>
</dbReference>
<feature type="compositionally biased region" description="Low complexity" evidence="2">
    <location>
        <begin position="14"/>
        <end position="30"/>
    </location>
</feature>
<feature type="coiled-coil region" evidence="1">
    <location>
        <begin position="212"/>
        <end position="246"/>
    </location>
</feature>
<keyword evidence="1" id="KW-0175">Coiled coil</keyword>
<dbReference type="InterPro" id="IPR011993">
    <property type="entry name" value="PH-like_dom_sf"/>
</dbReference>
<evidence type="ECO:0000313" key="5">
    <source>
        <dbReference type="Proteomes" id="UP000663862"/>
    </source>
</evidence>
<protein>
    <recommendedName>
        <fullName evidence="3">PH domain-containing protein</fullName>
    </recommendedName>
</protein>
<dbReference type="Gene3D" id="2.30.29.30">
    <property type="entry name" value="Pleckstrin-homology domain (PH domain)/Phosphotyrosine-binding domain (PTB)"/>
    <property type="match status" value="1"/>
</dbReference>
<evidence type="ECO:0000256" key="2">
    <source>
        <dbReference type="SAM" id="MobiDB-lite"/>
    </source>
</evidence>
<organism evidence="4 5">
    <name type="scientific">Rotaria socialis</name>
    <dbReference type="NCBI Taxonomy" id="392032"/>
    <lineage>
        <taxon>Eukaryota</taxon>
        <taxon>Metazoa</taxon>
        <taxon>Spiralia</taxon>
        <taxon>Gnathifera</taxon>
        <taxon>Rotifera</taxon>
        <taxon>Eurotatoria</taxon>
        <taxon>Bdelloidea</taxon>
        <taxon>Philodinida</taxon>
        <taxon>Philodinidae</taxon>
        <taxon>Rotaria</taxon>
    </lineage>
</organism>
<evidence type="ECO:0000259" key="3">
    <source>
        <dbReference type="PROSITE" id="PS50003"/>
    </source>
</evidence>
<proteinExistence type="predicted"/>
<dbReference type="PROSITE" id="PS50096">
    <property type="entry name" value="IQ"/>
    <property type="match status" value="1"/>
</dbReference>
<dbReference type="InterPro" id="IPR051707">
    <property type="entry name" value="PI-Interact_SigTrans_Reg"/>
</dbReference>
<dbReference type="PROSITE" id="PS50003">
    <property type="entry name" value="PH_DOMAIN"/>
    <property type="match status" value="1"/>
</dbReference>
<feature type="region of interest" description="Disordered" evidence="2">
    <location>
        <begin position="14"/>
        <end position="44"/>
    </location>
</feature>
<evidence type="ECO:0000256" key="1">
    <source>
        <dbReference type="SAM" id="Coils"/>
    </source>
</evidence>
<gene>
    <name evidence="4" type="ORF">TSG867_LOCUS2103</name>
</gene>
<dbReference type="SMART" id="SM00233">
    <property type="entry name" value="PH"/>
    <property type="match status" value="1"/>
</dbReference>
<reference evidence="4" key="1">
    <citation type="submission" date="2021-02" db="EMBL/GenBank/DDBJ databases">
        <authorList>
            <person name="Nowell W R."/>
        </authorList>
    </citation>
    <scope>NUCLEOTIDE SEQUENCE</scope>
</reference>
<dbReference type="AlphaFoldDB" id="A0A820DMV9"/>
<sequence>MPLLSSSLLLSMQSQNNNNKNNNNSSSQQSAHNTRTRMASSDSWSPLKKFPTILMTRTSFKVNEEHLLSLAIKARLENRECGYLSRRGGSDSSSSPNKWQLKWFVLYQNLLFYYENVNSPKPQGVYFLESCYASRTTPKNSKDGEKLNCFSLSYTRDGRNSTEFAAESETDCQVWIECIQTCSYNRLMSLKEEIDQKYLHLSQVYESEAKTKYQYLQQVEELSTEVRELRRELSRYRRQHRLLRTKTIAEEDTKELRKIKKVQSLCRGWLYRQRWKRIVEEYIRNNSFILFHRAKNLSRWLGLVSSKA</sequence>
<dbReference type="PANTHER" id="PTHR14336">
    <property type="entry name" value="TANDEM PH DOMAIN CONTAINING PROTEIN"/>
    <property type="match status" value="1"/>
</dbReference>
<dbReference type="PANTHER" id="PTHR14336:SF15">
    <property type="entry name" value="DUAL ADAPTER FOR PHOSPHOTYROSINE AND 3-PHOSPHOTYROSINE AND 3-PHOSPHOINOSITIDE"/>
    <property type="match status" value="1"/>
</dbReference>
<feature type="compositionally biased region" description="Polar residues" evidence="2">
    <location>
        <begin position="31"/>
        <end position="44"/>
    </location>
</feature>
<dbReference type="SUPFAM" id="SSF50729">
    <property type="entry name" value="PH domain-like"/>
    <property type="match status" value="1"/>
</dbReference>
<feature type="domain" description="PH" evidence="3">
    <location>
        <begin position="77"/>
        <end position="184"/>
    </location>
</feature>
<name>A0A820DMV9_9BILA</name>
<evidence type="ECO:0000313" key="4">
    <source>
        <dbReference type="EMBL" id="CAF4234874.1"/>
    </source>
</evidence>
<dbReference type="InterPro" id="IPR001849">
    <property type="entry name" value="PH_domain"/>
</dbReference>
<dbReference type="EMBL" id="CAJOBQ010000053">
    <property type="protein sequence ID" value="CAF4234874.1"/>
    <property type="molecule type" value="Genomic_DNA"/>
</dbReference>
<accession>A0A820DMV9</accession>
<comment type="caution">
    <text evidence="4">The sequence shown here is derived from an EMBL/GenBank/DDBJ whole genome shotgun (WGS) entry which is preliminary data.</text>
</comment>